<keyword evidence="1" id="KW-0472">Membrane</keyword>
<dbReference type="Pfam" id="PF00691">
    <property type="entry name" value="OmpA"/>
    <property type="match status" value="1"/>
</dbReference>
<dbReference type="EMBL" id="DVNO01000032">
    <property type="protein sequence ID" value="HIU65715.1"/>
    <property type="molecule type" value="Genomic_DNA"/>
</dbReference>
<evidence type="ECO:0000313" key="5">
    <source>
        <dbReference type="Proteomes" id="UP000824142"/>
    </source>
</evidence>
<dbReference type="AlphaFoldDB" id="A0A9D1MSV6"/>
<evidence type="ECO:0000313" key="4">
    <source>
        <dbReference type="EMBL" id="HIU65715.1"/>
    </source>
</evidence>
<dbReference type="InterPro" id="IPR006665">
    <property type="entry name" value="OmpA-like"/>
</dbReference>
<sequence length="267" mass="28819">LVGVVGNILINEVGDKPKELSDEIIAKYDKKRTALRDEMKSVEKETKQEALSTPPEAEEGKENDNTSDSPQTRQAGRISAEDDCVASGGSWNTESCKCPDGKKLVGTKCDTLNTAVSGEGGAARPAFSLYTDSLFDSGKTALKSTSELDKAIASIKENVGTDTDFKIVLVGHTDKDKIIQTSALCQTNNICTNEQLSMERAKAVQEYIQKKWVDMPTTAKIATLGAGEDCASGVTKEAKALERKVDFYVFYNGESAELIDKCAKAQD</sequence>
<reference evidence="4" key="2">
    <citation type="journal article" date="2021" name="PeerJ">
        <title>Extensive microbial diversity within the chicken gut microbiome revealed by metagenomics and culture.</title>
        <authorList>
            <person name="Gilroy R."/>
            <person name="Ravi A."/>
            <person name="Getino M."/>
            <person name="Pursley I."/>
            <person name="Horton D.L."/>
            <person name="Alikhan N.F."/>
            <person name="Baker D."/>
            <person name="Gharbi K."/>
            <person name="Hall N."/>
            <person name="Watson M."/>
            <person name="Adriaenssens E.M."/>
            <person name="Foster-Nyarko E."/>
            <person name="Jarju S."/>
            <person name="Secka A."/>
            <person name="Antonio M."/>
            <person name="Oren A."/>
            <person name="Chaudhuri R.R."/>
            <person name="La Ragione R."/>
            <person name="Hildebrand F."/>
            <person name="Pallen M.J."/>
        </authorList>
    </citation>
    <scope>NUCLEOTIDE SEQUENCE</scope>
    <source>
        <strain evidence="4">CHK136-897</strain>
    </source>
</reference>
<evidence type="ECO:0000259" key="3">
    <source>
        <dbReference type="PROSITE" id="PS51123"/>
    </source>
</evidence>
<feature type="compositionally biased region" description="Basic and acidic residues" evidence="2">
    <location>
        <begin position="36"/>
        <end position="48"/>
    </location>
</feature>
<name>A0A9D1MSV6_9PROT</name>
<dbReference type="Gene3D" id="3.30.1330.60">
    <property type="entry name" value="OmpA-like domain"/>
    <property type="match status" value="1"/>
</dbReference>
<organism evidence="4 5">
    <name type="scientific">Candidatus Enterousia avicola</name>
    <dbReference type="NCBI Taxonomy" id="2840787"/>
    <lineage>
        <taxon>Bacteria</taxon>
        <taxon>Pseudomonadati</taxon>
        <taxon>Pseudomonadota</taxon>
        <taxon>Alphaproteobacteria</taxon>
        <taxon>Candidatus Enterousia</taxon>
    </lineage>
</organism>
<proteinExistence type="predicted"/>
<dbReference type="Proteomes" id="UP000824142">
    <property type="component" value="Unassembled WGS sequence"/>
</dbReference>
<feature type="non-terminal residue" evidence="4">
    <location>
        <position position="1"/>
    </location>
</feature>
<evidence type="ECO:0000256" key="2">
    <source>
        <dbReference type="SAM" id="MobiDB-lite"/>
    </source>
</evidence>
<dbReference type="GO" id="GO:0016020">
    <property type="term" value="C:membrane"/>
    <property type="evidence" value="ECO:0007669"/>
    <property type="project" value="UniProtKB-UniRule"/>
</dbReference>
<comment type="caution">
    <text evidence="4">The sequence shown here is derived from an EMBL/GenBank/DDBJ whole genome shotgun (WGS) entry which is preliminary data.</text>
</comment>
<protein>
    <submittedName>
        <fullName evidence="4">OmpA family protein</fullName>
    </submittedName>
</protein>
<feature type="domain" description="OmpA-like" evidence="3">
    <location>
        <begin position="122"/>
        <end position="253"/>
    </location>
</feature>
<accession>A0A9D1MSV6</accession>
<dbReference type="SUPFAM" id="SSF103088">
    <property type="entry name" value="OmpA-like"/>
    <property type="match status" value="1"/>
</dbReference>
<dbReference type="InterPro" id="IPR036737">
    <property type="entry name" value="OmpA-like_sf"/>
</dbReference>
<evidence type="ECO:0000256" key="1">
    <source>
        <dbReference type="PROSITE-ProRule" id="PRU00473"/>
    </source>
</evidence>
<reference evidence="4" key="1">
    <citation type="submission" date="2020-10" db="EMBL/GenBank/DDBJ databases">
        <authorList>
            <person name="Gilroy R."/>
        </authorList>
    </citation>
    <scope>NUCLEOTIDE SEQUENCE</scope>
    <source>
        <strain evidence="4">CHK136-897</strain>
    </source>
</reference>
<gene>
    <name evidence="4" type="ORF">IAC63_03700</name>
</gene>
<feature type="region of interest" description="Disordered" evidence="2">
    <location>
        <begin position="36"/>
        <end position="93"/>
    </location>
</feature>
<dbReference type="PROSITE" id="PS51123">
    <property type="entry name" value="OMPA_2"/>
    <property type="match status" value="1"/>
</dbReference>